<dbReference type="Pfam" id="PF02566">
    <property type="entry name" value="OsmC"/>
    <property type="match status" value="1"/>
</dbReference>
<dbReference type="Proteomes" id="UP000034883">
    <property type="component" value="Chromosome"/>
</dbReference>
<dbReference type="KEGG" id="samy:DB32_007013"/>
<reference evidence="1 2" key="1">
    <citation type="submission" date="2015-03" db="EMBL/GenBank/DDBJ databases">
        <title>Genome assembly of Sandaracinus amylolyticus DSM 53668.</title>
        <authorList>
            <person name="Sharma G."/>
            <person name="Subramanian S."/>
        </authorList>
    </citation>
    <scope>NUCLEOTIDE SEQUENCE [LARGE SCALE GENOMIC DNA]</scope>
    <source>
        <strain evidence="1 2">DSM 53668</strain>
    </source>
</reference>
<keyword evidence="2" id="KW-1185">Reference proteome</keyword>
<dbReference type="InterPro" id="IPR036102">
    <property type="entry name" value="OsmC/Ohrsf"/>
</dbReference>
<accession>A0A0F6SH57</accession>
<evidence type="ECO:0000313" key="1">
    <source>
        <dbReference type="EMBL" id="AKF09864.1"/>
    </source>
</evidence>
<dbReference type="STRING" id="927083.DB32_007013"/>
<organism evidence="1 2">
    <name type="scientific">Sandaracinus amylolyticus</name>
    <dbReference type="NCBI Taxonomy" id="927083"/>
    <lineage>
        <taxon>Bacteria</taxon>
        <taxon>Pseudomonadati</taxon>
        <taxon>Myxococcota</taxon>
        <taxon>Polyangia</taxon>
        <taxon>Polyangiales</taxon>
        <taxon>Sandaracinaceae</taxon>
        <taxon>Sandaracinus</taxon>
    </lineage>
</organism>
<dbReference type="RefSeq" id="WP_053236868.1">
    <property type="nucleotide sequence ID" value="NZ_CP011125.1"/>
</dbReference>
<evidence type="ECO:0008006" key="3">
    <source>
        <dbReference type="Google" id="ProtNLM"/>
    </source>
</evidence>
<dbReference type="AlphaFoldDB" id="A0A0F6SH57"/>
<name>A0A0F6SH57_9BACT</name>
<evidence type="ECO:0000313" key="2">
    <source>
        <dbReference type="Proteomes" id="UP000034883"/>
    </source>
</evidence>
<dbReference type="InterPro" id="IPR003718">
    <property type="entry name" value="OsmC/Ohr_fam"/>
</dbReference>
<gene>
    <name evidence="1" type="ORF">DB32_007013</name>
</gene>
<proteinExistence type="predicted"/>
<dbReference type="InterPro" id="IPR015946">
    <property type="entry name" value="KH_dom-like_a/b"/>
</dbReference>
<dbReference type="PANTHER" id="PTHR39624">
    <property type="entry name" value="PROTEIN INVOLVED IN RIMO-MEDIATED BETA-METHYLTHIOLATION OF RIBOSOMAL PROTEIN S12 YCAO"/>
    <property type="match status" value="1"/>
</dbReference>
<dbReference type="OrthoDB" id="9789573at2"/>
<dbReference type="Gene3D" id="3.30.300.20">
    <property type="match status" value="1"/>
</dbReference>
<dbReference type="PANTHER" id="PTHR39624:SF2">
    <property type="entry name" value="OSMC-LIKE PROTEIN"/>
    <property type="match status" value="1"/>
</dbReference>
<dbReference type="SUPFAM" id="SSF82784">
    <property type="entry name" value="OsmC-like"/>
    <property type="match status" value="1"/>
</dbReference>
<protein>
    <recommendedName>
        <fullName evidence="3">OsmC/Ohr family protein</fullName>
    </recommendedName>
</protein>
<sequence length="114" mass="12518">MKARTFVRTHLFGDEPWTDGEARPRELLLAALGACTRRAIEALARRRAWELGDVAIEISHVERDGRTGIGRLVHVDATLDDAQRAELERACEDTPVTRVLSEGATITTQVLAGA</sequence>
<dbReference type="EMBL" id="CP011125">
    <property type="protein sequence ID" value="AKF09864.1"/>
    <property type="molecule type" value="Genomic_DNA"/>
</dbReference>